<protein>
    <recommendedName>
        <fullName evidence="4">Secretion system C-terminal sorting domain-containing protein</fullName>
    </recommendedName>
</protein>
<sequence length="514" mass="57185">MKARFTLIAALFCLFSMNVFANRNYYVRLDLSDDLTKDGWMLAGGTGEGEAGTGTIITATSSTVTLTKNYSDVIDAAKAYRCLLKGVQVGSDNATVKVVLVGEDGIEATYTNTSKLPNDAEKTFDVTLLNQGSITPEKVKTIKIIVDGLVEDASLVINHLEIQSDWIYPTVNGVLGSTTRVEAEDIDEGADPSFGLGTTYYTTMSGTDMYQPWLNRKVTIQSNADDYNHYSNHWALMNMGADDWTGNKWTKEDAWTVENCVRYFGNWYNYTVKVEQDCDVDITMGVGCHWGSYQTIAQIGVQENNASCTATLGYNWVKHYIGAYTLRLDGQNLKGTQTKHPNILDCEGGINEETWKALIADDSKWRSSQVLKDGMTTNNDTVWVWPNLNNAAGSISSWWPMQTDQPQYTTVHLTKGEHVFTMQSYAPQFSFDYFDIKVVNNGPTSIAALISPEHQVIRMGPDKAEWKDNASYQIYELTGRRVAQGIGTEADFSKMANGVYILKVGKAKVKFIKK</sequence>
<keyword evidence="3" id="KW-1185">Reference proteome</keyword>
<dbReference type="Proteomes" id="UP000005580">
    <property type="component" value="Unassembled WGS sequence"/>
</dbReference>
<evidence type="ECO:0000313" key="3">
    <source>
        <dbReference type="Proteomes" id="UP000005580"/>
    </source>
</evidence>
<feature type="signal peptide" evidence="1">
    <location>
        <begin position="1"/>
        <end position="21"/>
    </location>
</feature>
<feature type="chain" id="PRO_5003224048" description="Secretion system C-terminal sorting domain-containing protein" evidence="1">
    <location>
        <begin position="22"/>
        <end position="514"/>
    </location>
</feature>
<dbReference type="AlphaFoldDB" id="E7RM28"/>
<dbReference type="RefSeq" id="WP_004368849.1">
    <property type="nucleotide sequence ID" value="NZ_GL833119.1"/>
</dbReference>
<dbReference type="STRING" id="28134.SAMN05444288_0669"/>
<evidence type="ECO:0000256" key="1">
    <source>
        <dbReference type="SAM" id="SignalP"/>
    </source>
</evidence>
<gene>
    <name evidence="2" type="ORF">HMPREF0663_10178</name>
</gene>
<dbReference type="EMBL" id="AEPE02000002">
    <property type="protein sequence ID" value="EFZ37809.1"/>
    <property type="molecule type" value="Genomic_DNA"/>
</dbReference>
<evidence type="ECO:0008006" key="4">
    <source>
        <dbReference type="Google" id="ProtNLM"/>
    </source>
</evidence>
<evidence type="ECO:0000313" key="2">
    <source>
        <dbReference type="EMBL" id="EFZ37809.1"/>
    </source>
</evidence>
<reference evidence="2" key="1">
    <citation type="submission" date="2011-01" db="EMBL/GenBank/DDBJ databases">
        <authorList>
            <person name="Muzny D."/>
            <person name="Qin X."/>
            <person name="Buhay C."/>
            <person name="Dugan-Rocha S."/>
            <person name="Ding Y."/>
            <person name="Chen G."/>
            <person name="Hawes A."/>
            <person name="Holder M."/>
            <person name="Jhangiani S."/>
            <person name="Johnson A."/>
            <person name="Khan Z."/>
            <person name="Li Z."/>
            <person name="Liu W."/>
            <person name="Liu X."/>
            <person name="Perez L."/>
            <person name="Shen H."/>
            <person name="Wang Q."/>
            <person name="Watt J."/>
            <person name="Xi L."/>
            <person name="Xin Y."/>
            <person name="Zhou J."/>
            <person name="Deng J."/>
            <person name="Jiang H."/>
            <person name="Liu Y."/>
            <person name="Qu J."/>
            <person name="Song X.-Z."/>
            <person name="Zhang L."/>
            <person name="Villasana D."/>
            <person name="Johnson A."/>
            <person name="Liu J."/>
            <person name="Liyanage D."/>
            <person name="Lorensuhewa L."/>
            <person name="Robinson T."/>
            <person name="Song A."/>
            <person name="Song B.-B."/>
            <person name="Dinh H."/>
            <person name="Thornton R."/>
            <person name="Coyle M."/>
            <person name="Francisco L."/>
            <person name="Jackson L."/>
            <person name="Javaid M."/>
            <person name="Korchina V."/>
            <person name="Kovar C."/>
            <person name="Mata R."/>
            <person name="Mathew T."/>
            <person name="Ngo R."/>
            <person name="Nguyen L."/>
            <person name="Nguyen N."/>
            <person name="Okwuonu G."/>
            <person name="Ongeri F."/>
            <person name="Pham C."/>
            <person name="Simmons D."/>
            <person name="Wilczek-Boney K."/>
            <person name="Hale W."/>
            <person name="Jakkamsetti A."/>
            <person name="Pham P."/>
            <person name="Ruth R."/>
            <person name="San Lucas F."/>
            <person name="Warren J."/>
            <person name="Zhang J."/>
            <person name="Zhao Z."/>
            <person name="Zhou C."/>
            <person name="Zhu D."/>
            <person name="Lee S."/>
            <person name="Bess C."/>
            <person name="Blankenburg K."/>
            <person name="Forbes L."/>
            <person name="Fu Q."/>
            <person name="Gubbala S."/>
            <person name="Hirani K."/>
            <person name="Jayaseelan J.C."/>
            <person name="Lara F."/>
            <person name="Munidasa M."/>
            <person name="Palculict T."/>
            <person name="Patil S."/>
            <person name="Pu L.-L."/>
            <person name="Saada N."/>
            <person name="Tang L."/>
            <person name="Weissenberger G."/>
            <person name="Zhu Y."/>
            <person name="Hemphill L."/>
            <person name="Shang Y."/>
            <person name="Youmans B."/>
            <person name="Ayvaz T."/>
            <person name="Ross M."/>
            <person name="Santibanez J."/>
            <person name="Aqrawi P."/>
            <person name="Gross S."/>
            <person name="Joshi V."/>
            <person name="Fowler G."/>
            <person name="Nazareth L."/>
            <person name="Reid J."/>
            <person name="Worley K."/>
            <person name="Petrosino J."/>
            <person name="Highlander S."/>
            <person name="Gibbs R."/>
        </authorList>
    </citation>
    <scope>NUCLEOTIDE SEQUENCE [LARGE SCALE GENOMIC DNA]</scope>
    <source>
        <strain evidence="2">ATCC 33269</strain>
    </source>
</reference>
<comment type="caution">
    <text evidence="2">The sequence shown here is derived from an EMBL/GenBank/DDBJ whole genome shotgun (WGS) entry which is preliminary data.</text>
</comment>
<keyword evidence="1" id="KW-0732">Signal</keyword>
<dbReference type="HOGENOM" id="CLU_529821_0_0_10"/>
<proteinExistence type="predicted"/>
<organism evidence="2 3">
    <name type="scientific">Hoylesella oralis ATCC 33269</name>
    <dbReference type="NCBI Taxonomy" id="873533"/>
    <lineage>
        <taxon>Bacteria</taxon>
        <taxon>Pseudomonadati</taxon>
        <taxon>Bacteroidota</taxon>
        <taxon>Bacteroidia</taxon>
        <taxon>Bacteroidales</taxon>
        <taxon>Prevotellaceae</taxon>
        <taxon>Hoylesella</taxon>
    </lineage>
</organism>
<accession>E7RM28</accession>
<name>E7RM28_9BACT</name>